<dbReference type="Gene3D" id="3.90.190.10">
    <property type="entry name" value="Protein tyrosine phosphatase superfamily"/>
    <property type="match status" value="1"/>
</dbReference>
<gene>
    <name evidence="1 2" type="primary">OCA6</name>
    <name evidence="2" type="ordered locus">CAALFM_C113990WA</name>
    <name evidence="1" type="ordered locus">orf19.7206</name>
</gene>
<dbReference type="GO" id="GO:0004725">
    <property type="term" value="F:protein tyrosine phosphatase activity"/>
    <property type="evidence" value="ECO:0000304"/>
    <property type="project" value="CGD"/>
</dbReference>
<sequence>MSQIVPEIYVPPLRFSMVQPSLYRGAYPREVNFKFLETLQLKTNISLTPNPITKETDPELYNFAKENQIQLIHLECAQSGKGKKRGVPLDYEIAIQGLEYIIHNQYQPVYVHCYNGGQVTSLMVACLRKLQFWSAISIFNEFINFTTNITVNDRSFVDGFHGEIHINHDDKVDWLWVGVSKHVVGHHPKFQFIDKNKSMSSI</sequence>
<keyword evidence="3" id="KW-1185">Reference proteome</keyword>
<dbReference type="RefSeq" id="XP_715007.1">
    <property type="nucleotide sequence ID" value="XM_709914.1"/>
</dbReference>
<dbReference type="FunFam" id="3.90.190.10:FF:000084">
    <property type="entry name" value="Tyrosine phospatase-like protein"/>
    <property type="match status" value="1"/>
</dbReference>
<dbReference type="OMA" id="HYPCYIH"/>
<organism evidence="2 3">
    <name type="scientific">Candida albicans (strain SC5314 / ATCC MYA-2876)</name>
    <name type="common">Yeast</name>
    <dbReference type="NCBI Taxonomy" id="237561"/>
    <lineage>
        <taxon>Eukaryota</taxon>
        <taxon>Fungi</taxon>
        <taxon>Dikarya</taxon>
        <taxon>Ascomycota</taxon>
        <taxon>Saccharomycotina</taxon>
        <taxon>Pichiomycetes</taxon>
        <taxon>Debaryomycetaceae</taxon>
        <taxon>Candida/Lodderomyces clade</taxon>
        <taxon>Candida</taxon>
    </lineage>
</organism>
<dbReference type="InParanoid" id="A0A1D8PFT4"/>
<dbReference type="eggNOG" id="KOG1572">
    <property type="taxonomic scope" value="Eukaryota"/>
</dbReference>
<dbReference type="GeneID" id="3643336"/>
<dbReference type="VEuPathDB" id="FungiDB:C1_13990W_A"/>
<dbReference type="EMBL" id="CP017623">
    <property type="protein sequence ID" value="AOW27000.1"/>
    <property type="molecule type" value="Genomic_DNA"/>
</dbReference>
<evidence type="ECO:0000313" key="2">
    <source>
        <dbReference type="EMBL" id="AOW27000.1"/>
    </source>
</evidence>
<dbReference type="SMR" id="A0A1D8PFT4"/>
<dbReference type="Proteomes" id="UP000000559">
    <property type="component" value="Chromosome 1"/>
</dbReference>
<name>A0A1D8PFT4_CANAL</name>
<dbReference type="CGD" id="CAL0000201277">
    <property type="gene designation" value="OCA6"/>
</dbReference>
<evidence type="ECO:0000313" key="1">
    <source>
        <dbReference type="CGD" id="CAL0000201277"/>
    </source>
</evidence>
<dbReference type="GO" id="GO:0016791">
    <property type="term" value="F:phosphatase activity"/>
    <property type="evidence" value="ECO:0000318"/>
    <property type="project" value="GO_Central"/>
</dbReference>
<dbReference type="InterPro" id="IPR029021">
    <property type="entry name" value="Prot-tyrosine_phosphatase-like"/>
</dbReference>
<dbReference type="SUPFAM" id="SSF52799">
    <property type="entry name" value="(Phosphotyrosine protein) phosphatases II"/>
    <property type="match status" value="1"/>
</dbReference>
<proteinExistence type="predicted"/>
<dbReference type="FunCoup" id="A0A1D8PFT4">
    <property type="interactions" value="16"/>
</dbReference>
<dbReference type="PANTHER" id="PTHR31126:SF14">
    <property type="entry name" value="TYROSINE-PROTEIN PHOSPHATASE OCA6-RELATED"/>
    <property type="match status" value="1"/>
</dbReference>
<accession>A0A1D8PFT4</accession>
<evidence type="ECO:0000313" key="3">
    <source>
        <dbReference type="Proteomes" id="UP000000559"/>
    </source>
</evidence>
<dbReference type="STRING" id="237561.A0A1D8PFT4"/>
<dbReference type="KEGG" id="cal:CAALFM_C113990WA"/>
<dbReference type="AlphaFoldDB" id="A0A1D8PFT4"/>
<reference evidence="2 3" key="3">
    <citation type="journal article" date="2013" name="Genome Biol.">
        <title>Assembly of a phased diploid Candida albicans genome facilitates allele-specific measurements and provides a simple model for repeat and indel structure.</title>
        <authorList>
            <person name="Muzzey D."/>
            <person name="Schwartz K."/>
            <person name="Weissman J.S."/>
            <person name="Sherlock G."/>
        </authorList>
    </citation>
    <scope>NUCLEOTIDE SEQUENCE [LARGE SCALE GENOMIC DNA]</scope>
    <source>
        <strain evidence="3">SC5314 / ATCC MYA-2876</strain>
    </source>
</reference>
<protein>
    <submittedName>
        <fullName evidence="2">Protein-tyrosine-phosphatase</fullName>
    </submittedName>
</protein>
<dbReference type="OrthoDB" id="6375174at2759"/>
<dbReference type="Pfam" id="PF03162">
    <property type="entry name" value="Y_phosphatase2"/>
    <property type="match status" value="1"/>
</dbReference>
<dbReference type="InterPro" id="IPR004861">
    <property type="entry name" value="Siw14-like"/>
</dbReference>
<reference evidence="2 3" key="1">
    <citation type="journal article" date="2004" name="Proc. Natl. Acad. Sci. U.S.A.">
        <title>The diploid genome sequence of Candida albicans.</title>
        <authorList>
            <person name="Jones T."/>
            <person name="Federspiel N.A."/>
            <person name="Chibana H."/>
            <person name="Dungan J."/>
            <person name="Kalman S."/>
            <person name="Magee B.B."/>
            <person name="Newport G."/>
            <person name="Thorstenson Y.R."/>
            <person name="Agabian N."/>
            <person name="Magee P.T."/>
            <person name="Davis R.W."/>
            <person name="Scherer S."/>
        </authorList>
    </citation>
    <scope>NUCLEOTIDE SEQUENCE [LARGE SCALE GENOMIC DNA]</scope>
    <source>
        <strain evidence="3">SC5314 / ATCC MYA-2876</strain>
    </source>
</reference>
<dbReference type="PANTHER" id="PTHR31126">
    <property type="entry name" value="TYROSINE-PROTEIN PHOSPHATASE"/>
    <property type="match status" value="1"/>
</dbReference>
<reference evidence="2 3" key="2">
    <citation type="journal article" date="2007" name="Genome Biol.">
        <title>Assembly of the Candida albicans genome into sixteen supercontigs aligned on the eight chromosomes.</title>
        <authorList>
            <person name="van het Hoog M."/>
            <person name="Rast T.J."/>
            <person name="Martchenko M."/>
            <person name="Grindle S."/>
            <person name="Dignard D."/>
            <person name="Hogues H."/>
            <person name="Cuomo C."/>
            <person name="Berriman M."/>
            <person name="Scherer S."/>
            <person name="Magee B.B."/>
            <person name="Whiteway M."/>
            <person name="Chibana H."/>
            <person name="Nantel A."/>
            <person name="Magee P.T."/>
        </authorList>
    </citation>
    <scope>GENOME REANNOTATION</scope>
    <source>
        <strain evidence="3">SC5314 / ATCC MYA-2876</strain>
    </source>
</reference>